<evidence type="ECO:0000313" key="6">
    <source>
        <dbReference type="EMBL" id="AVJ25921.1"/>
    </source>
</evidence>
<accession>A0A2S0I1K8</accession>
<evidence type="ECO:0000256" key="4">
    <source>
        <dbReference type="SAM" id="Phobius"/>
    </source>
</evidence>
<feature type="transmembrane region" description="Helical" evidence="4">
    <location>
        <begin position="137"/>
        <end position="155"/>
    </location>
</feature>
<reference evidence="6 7" key="1">
    <citation type="submission" date="2017-09" db="EMBL/GenBank/DDBJ databases">
        <title>Genomic, metabolic, and phenotypic characteristics of bacterial isolates from the natural microbiome of the model nematode Caenorhabditis elegans.</title>
        <authorList>
            <person name="Zimmermann J."/>
            <person name="Obeng N."/>
            <person name="Yang W."/>
            <person name="Obeng O."/>
            <person name="Kissoyan K."/>
            <person name="Pees B."/>
            <person name="Dirksen P."/>
            <person name="Hoppner M."/>
            <person name="Franke A."/>
            <person name="Rosenstiel P."/>
            <person name="Leippe M."/>
            <person name="Dierking K."/>
            <person name="Kaleta C."/>
            <person name="Schulenburg H."/>
        </authorList>
    </citation>
    <scope>NUCLEOTIDE SEQUENCE [LARGE SCALE GENOMIC DNA]</scope>
    <source>
        <strain evidence="6 7">MYb73</strain>
    </source>
</reference>
<feature type="transmembrane region" description="Helical" evidence="4">
    <location>
        <begin position="81"/>
        <end position="111"/>
    </location>
</feature>
<feature type="transmembrane region" description="Helical" evidence="4">
    <location>
        <begin position="221"/>
        <end position="241"/>
    </location>
</feature>
<dbReference type="Gene3D" id="1.20.1250.20">
    <property type="entry name" value="MFS general substrate transporter like domains"/>
    <property type="match status" value="1"/>
</dbReference>
<sequence>MSSPTSHPSLSRGLVFLLAVGAGLGVASLYYSQPMLGVLGADIHASAETLGWIPTLTQLGYAFGILMLAPLGDRYDRKRIILVKAAVLALALLLAGASPTIGLLLAASFAIGLSATLAQDIVPAAAHLAPADQRGKIVGTVMTGLLLGILLSRVVSGFVAEQFGWRMMFAAAAVSIVALGAALWRGLPRFEPTTRLAYSALLGSLLTLWRQHPGLRRAATAQGLLSLGFSAFWSTLAVMLHDAPFHLGAGAAGAFGLAGAAGALAAPLAGRVADTRGPLAVASLGAGLTMVSFAAMIFLPFLPTHAALWLIGGAAVGFDLGIQTSLIAHQSIVYGIDPAARSRLNAILMTGVFIGMAAGGALGSLALAHWGWTGVTLTAAGAAAAALALRLWPASNRNGEASRYAA</sequence>
<dbReference type="InterPro" id="IPR011701">
    <property type="entry name" value="MFS"/>
</dbReference>
<dbReference type="InterPro" id="IPR020846">
    <property type="entry name" value="MFS_dom"/>
</dbReference>
<dbReference type="CDD" id="cd17324">
    <property type="entry name" value="MFS_NepI_like"/>
    <property type="match status" value="1"/>
</dbReference>
<keyword evidence="3 4" id="KW-0472">Membrane</keyword>
<keyword evidence="7" id="KW-1185">Reference proteome</keyword>
<gene>
    <name evidence="6" type="ORF">CLM73_01630</name>
</gene>
<feature type="transmembrane region" description="Helical" evidence="4">
    <location>
        <begin position="12"/>
        <end position="31"/>
    </location>
</feature>
<feature type="transmembrane region" description="Helical" evidence="4">
    <location>
        <begin position="346"/>
        <end position="366"/>
    </location>
</feature>
<dbReference type="AlphaFoldDB" id="A0A2S0I1K8"/>
<evidence type="ECO:0000256" key="2">
    <source>
        <dbReference type="ARBA" id="ARBA00022989"/>
    </source>
</evidence>
<feature type="transmembrane region" description="Helical" evidence="4">
    <location>
        <begin position="51"/>
        <end position="69"/>
    </location>
</feature>
<dbReference type="RefSeq" id="WP_105237042.1">
    <property type="nucleotide sequence ID" value="NZ_CP023270.1"/>
</dbReference>
<dbReference type="Pfam" id="PF07690">
    <property type="entry name" value="MFS_1"/>
    <property type="match status" value="1"/>
</dbReference>
<dbReference type="InterPro" id="IPR036259">
    <property type="entry name" value="MFS_trans_sf"/>
</dbReference>
<name>A0A2S0I1K8_9BURK</name>
<evidence type="ECO:0000256" key="1">
    <source>
        <dbReference type="ARBA" id="ARBA00022692"/>
    </source>
</evidence>
<organism evidence="6 7">
    <name type="scientific">Achromobacter spanius</name>
    <dbReference type="NCBI Taxonomy" id="217203"/>
    <lineage>
        <taxon>Bacteria</taxon>
        <taxon>Pseudomonadati</taxon>
        <taxon>Pseudomonadota</taxon>
        <taxon>Betaproteobacteria</taxon>
        <taxon>Burkholderiales</taxon>
        <taxon>Alcaligenaceae</taxon>
        <taxon>Achromobacter</taxon>
    </lineage>
</organism>
<evidence type="ECO:0000259" key="5">
    <source>
        <dbReference type="PROSITE" id="PS50850"/>
    </source>
</evidence>
<feature type="transmembrane region" description="Helical" evidence="4">
    <location>
        <begin position="372"/>
        <end position="392"/>
    </location>
</feature>
<dbReference type="OrthoDB" id="9815356at2"/>
<dbReference type="SUPFAM" id="SSF103473">
    <property type="entry name" value="MFS general substrate transporter"/>
    <property type="match status" value="1"/>
</dbReference>
<dbReference type="PANTHER" id="PTHR42910:SF1">
    <property type="entry name" value="MAJOR FACILITATOR SUPERFAMILY (MFS) PROFILE DOMAIN-CONTAINING PROTEIN"/>
    <property type="match status" value="1"/>
</dbReference>
<dbReference type="GO" id="GO:0022857">
    <property type="term" value="F:transmembrane transporter activity"/>
    <property type="evidence" value="ECO:0007669"/>
    <property type="project" value="InterPro"/>
</dbReference>
<evidence type="ECO:0000256" key="3">
    <source>
        <dbReference type="ARBA" id="ARBA00023136"/>
    </source>
</evidence>
<evidence type="ECO:0000313" key="7">
    <source>
        <dbReference type="Proteomes" id="UP000239477"/>
    </source>
</evidence>
<keyword evidence="2 4" id="KW-1133">Transmembrane helix</keyword>
<feature type="transmembrane region" description="Helical" evidence="4">
    <location>
        <begin position="281"/>
        <end position="302"/>
    </location>
</feature>
<dbReference type="PANTHER" id="PTHR42910">
    <property type="entry name" value="TRANSPORTER SCO4007-RELATED"/>
    <property type="match status" value="1"/>
</dbReference>
<feature type="transmembrane region" description="Helical" evidence="4">
    <location>
        <begin position="167"/>
        <end position="187"/>
    </location>
</feature>
<proteinExistence type="predicted"/>
<protein>
    <submittedName>
        <fullName evidence="6">MFS transporter</fullName>
    </submittedName>
</protein>
<dbReference type="PROSITE" id="PS50850">
    <property type="entry name" value="MFS"/>
    <property type="match status" value="1"/>
</dbReference>
<feature type="domain" description="Major facilitator superfamily (MFS) profile" evidence="5">
    <location>
        <begin position="14"/>
        <end position="396"/>
    </location>
</feature>
<feature type="transmembrane region" description="Helical" evidence="4">
    <location>
        <begin position="247"/>
        <end position="269"/>
    </location>
</feature>
<dbReference type="Proteomes" id="UP000239477">
    <property type="component" value="Chromosome"/>
</dbReference>
<keyword evidence="1 4" id="KW-0812">Transmembrane</keyword>
<dbReference type="EMBL" id="CP023270">
    <property type="protein sequence ID" value="AVJ25921.1"/>
    <property type="molecule type" value="Genomic_DNA"/>
</dbReference>